<protein>
    <recommendedName>
        <fullName evidence="1">RNA-directed DNA polymerase</fullName>
        <ecNumber evidence="1">2.7.7.49</ecNumber>
    </recommendedName>
</protein>
<dbReference type="InterPro" id="IPR036397">
    <property type="entry name" value="RNaseH_sf"/>
</dbReference>
<accession>A0A914EPM1</accession>
<dbReference type="Pfam" id="PF17921">
    <property type="entry name" value="Integrase_H2C2"/>
    <property type="match status" value="1"/>
</dbReference>
<dbReference type="CDD" id="cd00303">
    <property type="entry name" value="retropepsin_like"/>
    <property type="match status" value="2"/>
</dbReference>
<organism evidence="12 13">
    <name type="scientific">Acrobeloides nanus</name>
    <dbReference type="NCBI Taxonomy" id="290746"/>
    <lineage>
        <taxon>Eukaryota</taxon>
        <taxon>Metazoa</taxon>
        <taxon>Ecdysozoa</taxon>
        <taxon>Nematoda</taxon>
        <taxon>Chromadorea</taxon>
        <taxon>Rhabditida</taxon>
        <taxon>Tylenchina</taxon>
        <taxon>Cephalobomorpha</taxon>
        <taxon>Cephaloboidea</taxon>
        <taxon>Cephalobidae</taxon>
        <taxon>Acrobeloides</taxon>
    </lineage>
</organism>
<keyword evidence="9" id="KW-1133">Transmembrane helix</keyword>
<feature type="domain" description="Reverse transcriptase" evidence="10">
    <location>
        <begin position="1791"/>
        <end position="1971"/>
    </location>
</feature>
<dbReference type="FunFam" id="3.30.420.10:FF:000032">
    <property type="entry name" value="Retrovirus-related Pol polyprotein from transposon 297-like Protein"/>
    <property type="match status" value="1"/>
</dbReference>
<feature type="region of interest" description="Disordered" evidence="8">
    <location>
        <begin position="2708"/>
        <end position="2730"/>
    </location>
</feature>
<feature type="region of interest" description="Disordered" evidence="8">
    <location>
        <begin position="858"/>
        <end position="879"/>
    </location>
</feature>
<name>A0A914EPM1_9BILA</name>
<dbReference type="Gene3D" id="2.40.70.10">
    <property type="entry name" value="Acid Proteases"/>
    <property type="match status" value="2"/>
</dbReference>
<dbReference type="Gene3D" id="3.30.70.270">
    <property type="match status" value="2"/>
</dbReference>
<dbReference type="SUPFAM" id="SSF50630">
    <property type="entry name" value="Acid proteases"/>
    <property type="match status" value="1"/>
</dbReference>
<keyword evidence="5" id="KW-0378">Hydrolase</keyword>
<dbReference type="GO" id="GO:0042575">
    <property type="term" value="C:DNA polymerase complex"/>
    <property type="evidence" value="ECO:0007669"/>
    <property type="project" value="UniProtKB-ARBA"/>
</dbReference>
<keyword evidence="7" id="KW-0511">Multifunctional enzyme</keyword>
<dbReference type="FunFam" id="1.10.340.70:FF:000001">
    <property type="entry name" value="Retrovirus-related Pol polyprotein from transposon gypsy-like Protein"/>
    <property type="match status" value="1"/>
</dbReference>
<keyword evidence="4" id="KW-0540">Nuclease</keyword>
<evidence type="ECO:0000313" key="12">
    <source>
        <dbReference type="Proteomes" id="UP000887540"/>
    </source>
</evidence>
<dbReference type="FunFam" id="3.10.20.370:FF:000001">
    <property type="entry name" value="Retrovirus-related Pol polyprotein from transposon 17.6-like protein"/>
    <property type="match status" value="1"/>
</dbReference>
<feature type="compositionally biased region" description="Basic and acidic residues" evidence="8">
    <location>
        <begin position="858"/>
        <end position="871"/>
    </location>
</feature>
<dbReference type="PROSITE" id="PS50994">
    <property type="entry name" value="INTEGRASE"/>
    <property type="match status" value="1"/>
</dbReference>
<evidence type="ECO:0000256" key="6">
    <source>
        <dbReference type="ARBA" id="ARBA00022918"/>
    </source>
</evidence>
<evidence type="ECO:0000313" key="13">
    <source>
        <dbReference type="WBParaSite" id="ACRNAN_scaffold955.g31977.t1"/>
    </source>
</evidence>
<evidence type="ECO:0000256" key="3">
    <source>
        <dbReference type="ARBA" id="ARBA00022695"/>
    </source>
</evidence>
<dbReference type="GO" id="GO:0004519">
    <property type="term" value="F:endonuclease activity"/>
    <property type="evidence" value="ECO:0007669"/>
    <property type="project" value="UniProtKB-KW"/>
</dbReference>
<feature type="compositionally biased region" description="Polar residues" evidence="8">
    <location>
        <begin position="794"/>
        <end position="811"/>
    </location>
</feature>
<dbReference type="GO" id="GO:0015074">
    <property type="term" value="P:DNA integration"/>
    <property type="evidence" value="ECO:0007669"/>
    <property type="project" value="InterPro"/>
</dbReference>
<sequence>MGEIPALLNQAIQTISDKYDKIERLIQDRDIPSNYNVVPYRGRYDPRPFEDFMESFNKLGNAKDWSPEVRVRMLPMYLIGEADEGYKSLEDPTKTVYKSLVDALAKRFKWPDNIELQRKRLENRIQLPGESVSEYTAAIKKLVQRSFPTSRFTDANMIKILTIENFVKGLQPELKAQVKREFKGEIPVSLDEAIKAAETEEQIQMSLRRNDSNENPEIRKTLETAQDMSKKLDEITAKMNNMNMVATIPNANGAAAPSNAFTPSGPRRFIPRGMPGRMINRFFNRRPQRSNDYRGIGGFRPNNPLGNGWVRPNNFQGNGSARPNYFRGNGWGRPNDVRGTGFVRPNEFPRVNENNRGRFRPNRQMRGNLRPFAQRGKGGYPINYVDATQQESKPIDHRIVPSSAFSSTLLSLTTLLCLLFFLTFVSAEPKTYQLCDVSNEGQFVAPPVPHDCHIPETNVDIYVEKTVVTSIDVYSCSRLVFEKCKKDYILGGPQFKHSKNTYPVTTEECWEMVQKGNVNGTNLMRIDAHHWESPLMEPSPYIPWFEFEACDRTEQLMVLRGELQTTNGDTFHTDIDWNMENCSFRNKMCYIPGAMMVWEIEDPKVFCKFVKSGTYKALVTDLWIIVDDITAAFVKSNDTIDNEQYRLECFPPATELMENGVAIDILPTEAKELNETIIDFDKNGTSTTKSNRLRREADEEDGIDDMPVTCATLDCSDDISNNEPTATTKTSATSQATTNLPFTTTTKLPNKSSSTTIRTNTRLTDSTKNTSFKFTTSTTTPTTSKMPITTTKSQTATRRQPTSGTSHGETTQAIKMTTEDKITERYEIFRENRLPNNVDISILHKKIRERVRDHLITFKNDSRNKRQDAPKDSNTTQNLEKRLLDTASGVGRQMNHNVNSKLNFGAFKITDWARRSFESAFKHICDSHNERIRLIQAWCQLNPTIGMRIYLARNDIVAERIGEVYKIKGCASIIPSKIYWNNEIDGKCYDATPVAVQNTTFFIKPGTRELMIEANTVECENRTNPIYKADDGKWKTIDGTSPVTVYDRDLPNTPEFKELIFKSKSIFQSDLNELVANSILMASYAKRLNQKEKAKIHVKLIKPINDPFEGFSLGIHRGIGWLKNKTMDAAEWAANSASKVKDWTVEMVSESFSLFRNWISLIRIICAIVLAIILIFLIIFIRVQIQGYLGGFMNLTPITRNVNVITQDRIEPVAPDEIELEHKPVRMINYIPQVYMITSCYGELILPQLFVRVNTIRVLALIDTASNVTFCSRRLARKIGLPGIDPFLNSNGFNAEGLAANNTAMVFEGCINVKIAFGREPFSIMILQSNIFIQNNDESEHDLVLGYNFFRTVTEFGNDFHINLLDNTLTINGISLPLVYNTTAQTDDEVEETYLPIARDATTQANKSDNSTTQPNVNRVHVSSKVCSIIATIQPYLKVYLNNTAAVCLFDTGSCITYCRQSTARNLGIHIEPLNNNVIARAANNTVINFIGRVNIVLKIGEAVLNISVLVSPDQICPSPILIGMDVIRKIAEEGYEISIKPGNDSITIGKSQLPMLSAGIIPEEFTHYDIRSPERYELKGDTEYEIWVKIDLIFPESWVMMVSDHEKNPRNDVMIVARTACTPGSLKYVPLRLTTWGKAPIIIDRGTVIAKLELLRDDWRPGSTSEICSIDREVIEGNLEYDPLYIPPETDWASKLPPMLDDLVQNEPKLSDNINFEGTCLSLSAQRKLKVIIDSCQDAFYRKGGFIGHYNGPIKHRIDLEPGTKPIQKRPYRVPIGLRDEIQRQIDEQVKQGIIEASDSPFASPICLVMKKDKTYRFCVDYRGLNDKTIKQKSLLPLMLDLYDQLPSEGRIFSSFDFVSGFYQIDVYPPHRERTAFATWNGMLYHYIRLPMGLTGAPATFQKVMESIRRELTIRIFCYLDDAIIVSEDEDEHLRDIGVFLKTMIKFNMTLKLEKCQFGRTKIKYLGMIISPEGISPDPNSVRKVLELEPPKTLKQLRSFLGMCSYWRRYIRNFAGIMSPLYELTKKNDEDPNTKIEKKWSPEHQKAFEEIKKKLTTAPVLAAPKFRKPFVIETDASKKSIAACLIQADSEGNEHPVAYASRAMNRHESRYPSVESEALAIVYAIEQFRPYIEGNSTTIVKTDNSALCSLFRRQDLVGRLAKYQMTIQAIDLKIVHRSGSSNVVADYLSRHAPSNDISSVVQLENDLAENDTKQVINQVVPELPNLQIVELEERIETNAITRKAAKDMGRANSRTRIDETKLQENITLDQVRAEQRKIAEFQQIYDSIKYDKWPVSKQDRRRLERLSAKYVLRDDLIYYNPTSDEPDSGLRLLIPYPLREAIIKLYHSSPIQGAHSGEERTVNLIRSRFFWPGWTSDIFKFVKECHVCQTRKPNSAVAPKNEPLHPIKPANRPWAQLHCDLIGPLPISNRKLYILTVVDSFSKLLATDAITHKTAHEVSEALLKIFCIYGIPDTLASDRGKEFLNEVMTNLSQMMGFKQIHTSAYCPASNGQAERFNANIVNMLATFVNKAGNNWTDYLSLVTAAYNATVNTITNETPFFIMHGFDPRLPSDVGLISKEDIQYVNIPQYKSELIRKIQIAYETVRSNIMKAQIKQKIDYDEANDTHPSKLQRGDLVVFYRDAPPEGERTKFYRKWTGPFRIGMINGPNVTLQYVEGNKEPFTTHINKVKAYNSQTTLPLRRLDAPPELLNNDEKSPLISHSDDDSVGQAYDREPGVESEIDTIANGNVEPKYNLRIRPKKRRIFE</sequence>
<dbReference type="GO" id="GO:0003964">
    <property type="term" value="F:RNA-directed DNA polymerase activity"/>
    <property type="evidence" value="ECO:0007669"/>
    <property type="project" value="UniProtKB-KW"/>
</dbReference>
<feature type="domain" description="Integrase catalytic" evidence="11">
    <location>
        <begin position="2410"/>
        <end position="2567"/>
    </location>
</feature>
<feature type="region of interest" description="Disordered" evidence="8">
    <location>
        <begin position="340"/>
        <end position="364"/>
    </location>
</feature>
<dbReference type="Gene3D" id="1.10.340.70">
    <property type="match status" value="1"/>
</dbReference>
<keyword evidence="6" id="KW-0695">RNA-directed DNA polymerase</keyword>
<dbReference type="Pfam" id="PF00665">
    <property type="entry name" value="rve"/>
    <property type="match status" value="1"/>
</dbReference>
<proteinExistence type="predicted"/>
<dbReference type="SUPFAM" id="SSF53098">
    <property type="entry name" value="Ribonuclease H-like"/>
    <property type="match status" value="1"/>
</dbReference>
<dbReference type="WBParaSite" id="ACRNAN_scaffold955.g31977.t1">
    <property type="protein sequence ID" value="ACRNAN_scaffold955.g31977.t1"/>
    <property type="gene ID" value="ACRNAN_scaffold955.g31977"/>
</dbReference>
<dbReference type="InterPro" id="IPR043502">
    <property type="entry name" value="DNA/RNA_pol_sf"/>
</dbReference>
<dbReference type="Gene3D" id="1.20.5.1890">
    <property type="match status" value="1"/>
</dbReference>
<dbReference type="Pfam" id="PF24664">
    <property type="entry name" value="Monjiviricetes_fusion"/>
    <property type="match status" value="1"/>
</dbReference>
<dbReference type="Proteomes" id="UP000887540">
    <property type="component" value="Unplaced"/>
</dbReference>
<feature type="region of interest" description="Disordered" evidence="8">
    <location>
        <begin position="684"/>
        <end position="756"/>
    </location>
</feature>
<evidence type="ECO:0000256" key="5">
    <source>
        <dbReference type="ARBA" id="ARBA00022759"/>
    </source>
</evidence>
<dbReference type="InterPro" id="IPR001584">
    <property type="entry name" value="Integrase_cat-core"/>
</dbReference>
<dbReference type="InterPro" id="IPR050951">
    <property type="entry name" value="Retrovirus_Pol_polyprotein"/>
</dbReference>
<dbReference type="EC" id="2.7.7.49" evidence="1"/>
<dbReference type="CDD" id="cd09274">
    <property type="entry name" value="RNase_HI_RT_Ty3"/>
    <property type="match status" value="1"/>
</dbReference>
<keyword evidence="12" id="KW-1185">Reference proteome</keyword>
<keyword evidence="5" id="KW-0255">Endonuclease</keyword>
<keyword evidence="2" id="KW-0808">Transferase</keyword>
<evidence type="ECO:0000256" key="9">
    <source>
        <dbReference type="SAM" id="Phobius"/>
    </source>
</evidence>
<keyword evidence="9" id="KW-0812">Transmembrane</keyword>
<dbReference type="InterPro" id="IPR043128">
    <property type="entry name" value="Rev_trsase/Diguanyl_cyclase"/>
</dbReference>
<feature type="region of interest" description="Disordered" evidence="8">
    <location>
        <begin position="772"/>
        <end position="811"/>
    </location>
</feature>
<feature type="compositionally biased region" description="Basic and acidic residues" evidence="8">
    <location>
        <begin position="2712"/>
        <end position="2724"/>
    </location>
</feature>
<keyword evidence="3" id="KW-0548">Nucleotidyltransferase</keyword>
<dbReference type="InterPro" id="IPR000477">
    <property type="entry name" value="RT_dom"/>
</dbReference>
<evidence type="ECO:0000259" key="10">
    <source>
        <dbReference type="PROSITE" id="PS50878"/>
    </source>
</evidence>
<reference evidence="13" key="1">
    <citation type="submission" date="2022-11" db="UniProtKB">
        <authorList>
            <consortium name="WormBaseParasite"/>
        </authorList>
    </citation>
    <scope>IDENTIFICATION</scope>
</reference>
<dbReference type="InterPro" id="IPR021109">
    <property type="entry name" value="Peptidase_aspartic_dom_sf"/>
</dbReference>
<evidence type="ECO:0000256" key="8">
    <source>
        <dbReference type="SAM" id="MobiDB-lite"/>
    </source>
</evidence>
<dbReference type="PROSITE" id="PS50878">
    <property type="entry name" value="RT_POL"/>
    <property type="match status" value="1"/>
</dbReference>
<feature type="compositionally biased region" description="Low complexity" evidence="8">
    <location>
        <begin position="725"/>
        <end position="751"/>
    </location>
</feature>
<dbReference type="Gene3D" id="3.10.10.10">
    <property type="entry name" value="HIV Type 1 Reverse Transcriptase, subunit A, domain 1"/>
    <property type="match status" value="1"/>
</dbReference>
<dbReference type="InterPro" id="IPR012337">
    <property type="entry name" value="RNaseH-like_sf"/>
</dbReference>
<dbReference type="CDD" id="cd01647">
    <property type="entry name" value="RT_LTR"/>
    <property type="match status" value="1"/>
</dbReference>
<dbReference type="SUPFAM" id="SSF56672">
    <property type="entry name" value="DNA/RNA polymerases"/>
    <property type="match status" value="1"/>
</dbReference>
<evidence type="ECO:0000256" key="7">
    <source>
        <dbReference type="ARBA" id="ARBA00023268"/>
    </source>
</evidence>
<dbReference type="Gene3D" id="3.30.420.10">
    <property type="entry name" value="Ribonuclease H-like superfamily/Ribonuclease H"/>
    <property type="match status" value="1"/>
</dbReference>
<keyword evidence="9" id="KW-0472">Membrane</keyword>
<dbReference type="PANTHER" id="PTHR37984">
    <property type="entry name" value="PROTEIN CBG26694"/>
    <property type="match status" value="1"/>
</dbReference>
<feature type="compositionally biased region" description="Low complexity" evidence="8">
    <location>
        <begin position="772"/>
        <end position="793"/>
    </location>
</feature>
<evidence type="ECO:0000256" key="2">
    <source>
        <dbReference type="ARBA" id="ARBA00022679"/>
    </source>
</evidence>
<dbReference type="FunFam" id="3.30.70.270:FF:000020">
    <property type="entry name" value="Transposon Tf2-6 polyprotein-like Protein"/>
    <property type="match status" value="1"/>
</dbReference>
<feature type="transmembrane region" description="Helical" evidence="9">
    <location>
        <begin position="1161"/>
        <end position="1181"/>
    </location>
</feature>
<dbReference type="PANTHER" id="PTHR37984:SF5">
    <property type="entry name" value="PROTEIN NYNRIN-LIKE"/>
    <property type="match status" value="1"/>
</dbReference>
<dbReference type="GO" id="GO:0003676">
    <property type="term" value="F:nucleic acid binding"/>
    <property type="evidence" value="ECO:0007669"/>
    <property type="project" value="InterPro"/>
</dbReference>
<dbReference type="InterPro" id="IPR041588">
    <property type="entry name" value="Integrase_H2C2"/>
</dbReference>
<dbReference type="InterPro" id="IPR041577">
    <property type="entry name" value="RT_RNaseH_2"/>
</dbReference>
<dbReference type="Pfam" id="PF00078">
    <property type="entry name" value="RVT_1"/>
    <property type="match status" value="1"/>
</dbReference>
<evidence type="ECO:0000256" key="1">
    <source>
        <dbReference type="ARBA" id="ARBA00012493"/>
    </source>
</evidence>
<evidence type="ECO:0000256" key="4">
    <source>
        <dbReference type="ARBA" id="ARBA00022722"/>
    </source>
</evidence>
<dbReference type="Pfam" id="PF13975">
    <property type="entry name" value="gag-asp_proteas"/>
    <property type="match status" value="1"/>
</dbReference>
<evidence type="ECO:0000259" key="11">
    <source>
        <dbReference type="PROSITE" id="PS50994"/>
    </source>
</evidence>
<dbReference type="Pfam" id="PF17919">
    <property type="entry name" value="RT_RNaseH_2"/>
    <property type="match status" value="1"/>
</dbReference>